<organism evidence="1 2">
    <name type="scientific">Stegodyphus mimosarum</name>
    <name type="common">African social velvet spider</name>
    <dbReference type="NCBI Taxonomy" id="407821"/>
    <lineage>
        <taxon>Eukaryota</taxon>
        <taxon>Metazoa</taxon>
        <taxon>Ecdysozoa</taxon>
        <taxon>Arthropoda</taxon>
        <taxon>Chelicerata</taxon>
        <taxon>Arachnida</taxon>
        <taxon>Araneae</taxon>
        <taxon>Araneomorphae</taxon>
        <taxon>Entelegynae</taxon>
        <taxon>Eresoidea</taxon>
        <taxon>Eresidae</taxon>
        <taxon>Stegodyphus</taxon>
    </lineage>
</organism>
<dbReference type="Proteomes" id="UP000054359">
    <property type="component" value="Unassembled WGS sequence"/>
</dbReference>
<accession>A0A087TM29</accession>
<feature type="non-terminal residue" evidence="1">
    <location>
        <position position="47"/>
    </location>
</feature>
<keyword evidence="2" id="KW-1185">Reference proteome</keyword>
<dbReference type="EMBL" id="KK115843">
    <property type="protein sequence ID" value="KFM66168.1"/>
    <property type="molecule type" value="Genomic_DNA"/>
</dbReference>
<dbReference type="AlphaFoldDB" id="A0A087TM29"/>
<name>A0A087TM29_STEMI</name>
<protein>
    <submittedName>
        <fullName evidence="1">Uncharacterized protein</fullName>
    </submittedName>
</protein>
<evidence type="ECO:0000313" key="2">
    <source>
        <dbReference type="Proteomes" id="UP000054359"/>
    </source>
</evidence>
<reference evidence="1 2" key="1">
    <citation type="submission" date="2013-11" db="EMBL/GenBank/DDBJ databases">
        <title>Genome sequencing of Stegodyphus mimosarum.</title>
        <authorList>
            <person name="Bechsgaard J."/>
        </authorList>
    </citation>
    <scope>NUCLEOTIDE SEQUENCE [LARGE SCALE GENOMIC DNA]</scope>
</reference>
<sequence length="47" mass="5371">KQANGEIFKVSSEFYYTLNSNKLGYIVIRVKFKRKKNSCGPASDKRG</sequence>
<feature type="non-terminal residue" evidence="1">
    <location>
        <position position="1"/>
    </location>
</feature>
<evidence type="ECO:0000313" key="1">
    <source>
        <dbReference type="EMBL" id="KFM66168.1"/>
    </source>
</evidence>
<gene>
    <name evidence="1" type="ORF">X975_12109</name>
</gene>
<proteinExistence type="predicted"/>